<comment type="caution">
    <text evidence="2">The sequence shown here is derived from an EMBL/GenBank/DDBJ whole genome shotgun (WGS) entry which is preliminary data.</text>
</comment>
<name>A0ABW4BRI7_9LACO</name>
<dbReference type="Pfam" id="PF08951">
    <property type="entry name" value="EntA_Immun"/>
    <property type="match status" value="1"/>
</dbReference>
<sequence>MKKDNEEVKLMLDQISKAYSDESVKAYPDVKAMLLKYATQLEKSDYTDLIATKLCKEISLYYFKNGSKLPAALVELYKYLKPKAVKYDAEAVASFMLPIWF</sequence>
<dbReference type="Gene3D" id="1.20.1440.50">
    <property type="entry name" value="Ta0600-like"/>
    <property type="match status" value="1"/>
</dbReference>
<gene>
    <name evidence="2" type="ORF">ACFQ42_03375</name>
</gene>
<protein>
    <submittedName>
        <fullName evidence="2">Bacteriocin immunity protein</fullName>
    </submittedName>
</protein>
<dbReference type="SUPFAM" id="SSF109797">
    <property type="entry name" value="Bacteriocin immunity protein-like"/>
    <property type="match status" value="1"/>
</dbReference>
<keyword evidence="3" id="KW-1185">Reference proteome</keyword>
<evidence type="ECO:0000313" key="3">
    <source>
        <dbReference type="Proteomes" id="UP001597251"/>
    </source>
</evidence>
<organism evidence="2 3">
    <name type="scientific">Companilactobacillus keshanensis</name>
    <dbReference type="NCBI Taxonomy" id="2486003"/>
    <lineage>
        <taxon>Bacteria</taxon>
        <taxon>Bacillati</taxon>
        <taxon>Bacillota</taxon>
        <taxon>Bacilli</taxon>
        <taxon>Lactobacillales</taxon>
        <taxon>Lactobacillaceae</taxon>
        <taxon>Companilactobacillus</taxon>
    </lineage>
</organism>
<evidence type="ECO:0000313" key="2">
    <source>
        <dbReference type="EMBL" id="MFD1417804.1"/>
    </source>
</evidence>
<proteinExistence type="predicted"/>
<dbReference type="RefSeq" id="WP_125678548.1">
    <property type="nucleotide sequence ID" value="NZ_JBHTOI010000018.1"/>
</dbReference>
<evidence type="ECO:0000256" key="1">
    <source>
        <dbReference type="ARBA" id="ARBA00023025"/>
    </source>
</evidence>
<keyword evidence="1" id="KW-0079">Bacteriocin immunity</keyword>
<reference evidence="3" key="1">
    <citation type="journal article" date="2019" name="Int. J. Syst. Evol. Microbiol.">
        <title>The Global Catalogue of Microorganisms (GCM) 10K type strain sequencing project: providing services to taxonomists for standard genome sequencing and annotation.</title>
        <authorList>
            <consortium name="The Broad Institute Genomics Platform"/>
            <consortium name="The Broad Institute Genome Sequencing Center for Infectious Disease"/>
            <person name="Wu L."/>
            <person name="Ma J."/>
        </authorList>
    </citation>
    <scope>NUCLEOTIDE SEQUENCE [LARGE SCALE GENOMIC DNA]</scope>
    <source>
        <strain evidence="3">CCM 8936</strain>
    </source>
</reference>
<dbReference type="EMBL" id="JBHTOI010000018">
    <property type="protein sequence ID" value="MFD1417804.1"/>
    <property type="molecule type" value="Genomic_DNA"/>
</dbReference>
<dbReference type="InterPro" id="IPR023130">
    <property type="entry name" value="Ta0600-like_sf"/>
</dbReference>
<dbReference type="Proteomes" id="UP001597251">
    <property type="component" value="Unassembled WGS sequence"/>
</dbReference>
<accession>A0ABW4BRI7</accession>
<dbReference type="InterPro" id="IPR015046">
    <property type="entry name" value="LciA_Immunity-like"/>
</dbReference>